<feature type="transmembrane region" description="Helical" evidence="1">
    <location>
        <begin position="6"/>
        <end position="25"/>
    </location>
</feature>
<sequence length="307" mass="36641">MKKNLIQIFIFSSPILLTWLIIFLINPYNFYDIPGIVDNNSKLKIINRSYEVQMRGNVLWKIFEFRRKPCKNIIIGDSQSYHMNEELITDLTGNKFYNLSIPGANMETKFNIFWFAIAQSKLDNVIIQLSFPNLVINPKKNLFQFAKDNMDKPYQYLFNSATIIDTYQNIKFKITKNFQTEISPFSFPLTTSISKSFVSSLDGMYINYLYNTNYIDELRKIVTYCKSKDIKIEFLILPMYYEYYNYLTTHNLMRFYDQFISNITALGTTYDYSRDSNIIYNEKNFRDFFHQNQCITDSITRLIWKKK</sequence>
<evidence type="ECO:0000256" key="1">
    <source>
        <dbReference type="SAM" id="Phobius"/>
    </source>
</evidence>
<gene>
    <name evidence="2" type="ORF">AQPE_4753</name>
</gene>
<keyword evidence="1" id="KW-1133">Transmembrane helix</keyword>
<reference evidence="2" key="1">
    <citation type="journal article" date="2020" name="Int. J. Syst. Evol. Microbiol.">
        <title>Aquipluma nitroreducens gen. nov. sp. nov., a novel facultatively anaerobic bacterium isolated from a freshwater lake.</title>
        <authorList>
            <person name="Watanabe M."/>
            <person name="Kojima H."/>
            <person name="Fukui M."/>
        </authorList>
    </citation>
    <scope>NUCLEOTIDE SEQUENCE</scope>
    <source>
        <strain evidence="2">MeG22</strain>
    </source>
</reference>
<keyword evidence="3" id="KW-1185">Reference proteome</keyword>
<accession>A0A5K7SGF6</accession>
<dbReference type="AlphaFoldDB" id="A0A5K7SGF6"/>
<keyword evidence="1" id="KW-0472">Membrane</keyword>
<evidence type="ECO:0000313" key="2">
    <source>
        <dbReference type="EMBL" id="BBE20559.1"/>
    </source>
</evidence>
<dbReference type="Proteomes" id="UP001193389">
    <property type="component" value="Chromosome"/>
</dbReference>
<dbReference type="EMBL" id="AP018694">
    <property type="protein sequence ID" value="BBE20559.1"/>
    <property type="molecule type" value="Genomic_DNA"/>
</dbReference>
<dbReference type="KEGG" id="anf:AQPE_4753"/>
<name>A0A5K7SGF6_9BACT</name>
<evidence type="ECO:0000313" key="3">
    <source>
        <dbReference type="Proteomes" id="UP001193389"/>
    </source>
</evidence>
<dbReference type="SUPFAM" id="SSF52266">
    <property type="entry name" value="SGNH hydrolase"/>
    <property type="match status" value="1"/>
</dbReference>
<protein>
    <submittedName>
        <fullName evidence="2">Uncharacterized protein</fullName>
    </submittedName>
</protein>
<organism evidence="2 3">
    <name type="scientific">Aquipluma nitroreducens</name>
    <dbReference type="NCBI Taxonomy" id="2010828"/>
    <lineage>
        <taxon>Bacteria</taxon>
        <taxon>Pseudomonadati</taxon>
        <taxon>Bacteroidota</taxon>
        <taxon>Bacteroidia</taxon>
        <taxon>Marinilabiliales</taxon>
        <taxon>Prolixibacteraceae</taxon>
        <taxon>Aquipluma</taxon>
    </lineage>
</organism>
<keyword evidence="1" id="KW-0812">Transmembrane</keyword>
<proteinExistence type="predicted"/>